<dbReference type="EMBL" id="CP003879">
    <property type="protein sequence ID" value="AFU68911.1"/>
    <property type="molecule type" value="Genomic_DNA"/>
</dbReference>
<name>K4IIJ9_PSYTT</name>
<sequence>MRYIVVNNSIDLVQSMVLQEQIKIINSLGFYEIIEEFKTLALEPEDVIILNAENKFQKKDNHSDFKGVSLLKWLRVHLNNCNKIITTSFVTREYLLQNNPENYILFAPDNYFLQIPFTLDRLENILKKSQVIKNKEILIKEYKPFVSPDFKISDISHSFSNEFGIYILANLLQQVFKRCEGELGHNNLQFSKAKMLYDLNFNVFEYQAKLINKRNSTSKLLANKKIVYVDDKGDGRGWFNLMRQLLNIDSNQLAGVKPEALGDRENTINYSATFEDIKNHSPDIILLDLRLLGDFEKNTSIEKTSGAVLLQMIRKWNPAIPVMLTSATDRIKSYDILNKSPYNIDVIWTKPRVDNRGFNASKSLLDLYQKMKLLVKLSNDELGLVFKEIDYRVKNDLLPKINPNYINQYDFILFDSNYFCDTSKDIKDYILHFYSILKMEERSAKIVVIDDVMKEVYLNSHKNKGLKNKKLSRVSRYSSELLSELFNLGKIVDLYQEVDTSISRKFLAEYEPIENNFDRHNIYYSLKIKQASASSEEIAKRKTNALNEELIQRNNPTIIHADNVFKFLIKDLLQNDKKVLFISNDITCKRDIVLHYPNGKSANDYFKADYSKDENGRLILNERGSKIKTQNFRHNKSFDLNKNCKLIRNSIFIRELSLNN</sequence>
<dbReference type="RefSeq" id="WP_015024492.1">
    <property type="nucleotide sequence ID" value="NC_018721.1"/>
</dbReference>
<evidence type="ECO:0008006" key="3">
    <source>
        <dbReference type="Google" id="ProtNLM"/>
    </source>
</evidence>
<evidence type="ECO:0000313" key="2">
    <source>
        <dbReference type="Proteomes" id="UP000008514"/>
    </source>
</evidence>
<dbReference type="STRING" id="313595.P700755_002120"/>
<dbReference type="KEGG" id="ptq:P700755_002120"/>
<reference evidence="1" key="1">
    <citation type="submission" date="2006-03" db="EMBL/GenBank/DDBJ databases">
        <authorList>
            <person name="Bowman J."/>
            <person name="Ferriera S."/>
            <person name="Johnson J."/>
            <person name="Kravitz S."/>
            <person name="Halpern A."/>
            <person name="Remington K."/>
            <person name="Beeson K."/>
            <person name="Tran B."/>
            <person name="Rogers Y.-H."/>
            <person name="Friedman R."/>
            <person name="Venter J.C."/>
        </authorList>
    </citation>
    <scope>NUCLEOTIDE SEQUENCE [LARGE SCALE GENOMIC DNA]</scope>
    <source>
        <strain evidence="1">ATCC 700755</strain>
    </source>
</reference>
<dbReference type="OrthoDB" id="9778545at2"/>
<protein>
    <recommendedName>
        <fullName evidence="3">Response regulatory domain-containing protein</fullName>
    </recommendedName>
</protein>
<dbReference type="SUPFAM" id="SSF52172">
    <property type="entry name" value="CheY-like"/>
    <property type="match status" value="1"/>
</dbReference>
<organism evidence="1 2">
    <name type="scientific">Psychroflexus torquis (strain ATCC 700755 / CIP 106069 / ACAM 623)</name>
    <dbReference type="NCBI Taxonomy" id="313595"/>
    <lineage>
        <taxon>Bacteria</taxon>
        <taxon>Pseudomonadati</taxon>
        <taxon>Bacteroidota</taxon>
        <taxon>Flavobacteriia</taxon>
        <taxon>Flavobacteriales</taxon>
        <taxon>Flavobacteriaceae</taxon>
        <taxon>Psychroflexus</taxon>
    </lineage>
</organism>
<dbReference type="AlphaFoldDB" id="K4IIJ9"/>
<dbReference type="Proteomes" id="UP000008514">
    <property type="component" value="Chromosome"/>
</dbReference>
<proteinExistence type="predicted"/>
<accession>K4IIJ9</accession>
<reference evidence="1" key="2">
    <citation type="submission" date="2012-09" db="EMBL/GenBank/DDBJ databases">
        <title>The complete sequence of Psychroflexus torquis an extreme psychrophile from sea-ice that is stimulated by light.</title>
        <authorList>
            <person name="Feng S."/>
            <person name="Powell S.M."/>
            <person name="Bowman J.P."/>
        </authorList>
    </citation>
    <scope>NUCLEOTIDE SEQUENCE [LARGE SCALE GENOMIC DNA]</scope>
    <source>
        <strain evidence="1">ATCC 700755</strain>
    </source>
</reference>
<dbReference type="HOGENOM" id="CLU_415536_0_0_10"/>
<evidence type="ECO:0000313" key="1">
    <source>
        <dbReference type="EMBL" id="AFU68911.1"/>
    </source>
</evidence>
<keyword evidence="2" id="KW-1185">Reference proteome</keyword>
<gene>
    <name evidence="1" type="ordered locus">P700755_002120</name>
</gene>
<dbReference type="InterPro" id="IPR011006">
    <property type="entry name" value="CheY-like_superfamily"/>
</dbReference>